<dbReference type="AlphaFoldDB" id="A0A382K2C5"/>
<dbReference type="EMBL" id="UINC01078183">
    <property type="protein sequence ID" value="SVC19014.1"/>
    <property type="molecule type" value="Genomic_DNA"/>
</dbReference>
<dbReference type="PANTHER" id="PTHR33877">
    <property type="entry name" value="SLL1193 PROTEIN"/>
    <property type="match status" value="1"/>
</dbReference>
<dbReference type="CDD" id="cd00085">
    <property type="entry name" value="HNHc"/>
    <property type="match status" value="1"/>
</dbReference>
<proteinExistence type="predicted"/>
<dbReference type="Gene3D" id="1.10.30.50">
    <property type="match status" value="1"/>
</dbReference>
<evidence type="ECO:0000259" key="1">
    <source>
        <dbReference type="SMART" id="SM00507"/>
    </source>
</evidence>
<reference evidence="2" key="1">
    <citation type="submission" date="2018-05" db="EMBL/GenBank/DDBJ databases">
        <authorList>
            <person name="Lanie J.A."/>
            <person name="Ng W.-L."/>
            <person name="Kazmierczak K.M."/>
            <person name="Andrzejewski T.M."/>
            <person name="Davidsen T.M."/>
            <person name="Wayne K.J."/>
            <person name="Tettelin H."/>
            <person name="Glass J.I."/>
            <person name="Rusch D."/>
            <person name="Podicherti R."/>
            <person name="Tsui H.-C.T."/>
            <person name="Winkler M.E."/>
        </authorList>
    </citation>
    <scope>NUCLEOTIDE SEQUENCE</scope>
</reference>
<dbReference type="Pfam" id="PF14279">
    <property type="entry name" value="HNH_5"/>
    <property type="match status" value="1"/>
</dbReference>
<feature type="domain" description="HNH nuclease" evidence="1">
    <location>
        <begin position="86"/>
        <end position="139"/>
    </location>
</feature>
<dbReference type="PANTHER" id="PTHR33877:SF2">
    <property type="entry name" value="OS07G0170200 PROTEIN"/>
    <property type="match status" value="1"/>
</dbReference>
<accession>A0A382K2C5</accession>
<dbReference type="InterPro" id="IPR052892">
    <property type="entry name" value="NA-targeting_endonuclease"/>
</dbReference>
<name>A0A382K2C5_9ZZZZ</name>
<dbReference type="InterPro" id="IPR003615">
    <property type="entry name" value="HNH_nuc"/>
</dbReference>
<dbReference type="InterPro" id="IPR029471">
    <property type="entry name" value="HNH_5"/>
</dbReference>
<sequence>MIDSSLRILRTDVAGMPIDWIGYQDAARLYALDQVLYPMGGMLFKIHGGINAKSGKQSTLDVHSIVCTLGQSHAHLKQHPSYTPPLNNKTLFRRDAYLCLYCGKQFQPLELSRDHIQALSRGGADIWKNCVTACKRCNHHKGDLTPEEAKMELIAVPFVPSHAEYIYLSGRRILADQMEFLLAHFPRNSPLHERIESPA</sequence>
<organism evidence="2">
    <name type="scientific">marine metagenome</name>
    <dbReference type="NCBI Taxonomy" id="408172"/>
    <lineage>
        <taxon>unclassified sequences</taxon>
        <taxon>metagenomes</taxon>
        <taxon>ecological metagenomes</taxon>
    </lineage>
</organism>
<dbReference type="SMART" id="SM00507">
    <property type="entry name" value="HNHc"/>
    <property type="match status" value="1"/>
</dbReference>
<evidence type="ECO:0000313" key="2">
    <source>
        <dbReference type="EMBL" id="SVC19014.1"/>
    </source>
</evidence>
<gene>
    <name evidence="2" type="ORF">METZ01_LOCUS271868</name>
</gene>
<protein>
    <recommendedName>
        <fullName evidence="1">HNH nuclease domain-containing protein</fullName>
    </recommendedName>
</protein>